<keyword evidence="8" id="KW-1185">Reference proteome</keyword>
<feature type="compositionally biased region" description="Low complexity" evidence="5">
    <location>
        <begin position="1"/>
        <end position="11"/>
    </location>
</feature>
<keyword evidence="2" id="KW-0808">Transferase</keyword>
<evidence type="ECO:0000256" key="4">
    <source>
        <dbReference type="ARBA" id="ARBA00022691"/>
    </source>
</evidence>
<evidence type="ECO:0000256" key="3">
    <source>
        <dbReference type="ARBA" id="ARBA00022688"/>
    </source>
</evidence>
<gene>
    <name evidence="7" type="ORF">RI129_003861</name>
</gene>
<dbReference type="SUPFAM" id="SSF53335">
    <property type="entry name" value="S-adenosyl-L-methionine-dependent methyltransferases"/>
    <property type="match status" value="1"/>
</dbReference>
<evidence type="ECO:0000256" key="5">
    <source>
        <dbReference type="SAM" id="MobiDB-lite"/>
    </source>
</evidence>
<dbReference type="InterPro" id="IPR013216">
    <property type="entry name" value="Methyltransf_11"/>
</dbReference>
<dbReference type="Pfam" id="PF08241">
    <property type="entry name" value="Methyltransf_11"/>
    <property type="match status" value="1"/>
</dbReference>
<dbReference type="AlphaFoldDB" id="A0AAN7VQB2"/>
<feature type="region of interest" description="Disordered" evidence="5">
    <location>
        <begin position="1"/>
        <end position="28"/>
    </location>
</feature>
<dbReference type="InterPro" id="IPR029063">
    <property type="entry name" value="SAM-dependent_MTases_sf"/>
</dbReference>
<evidence type="ECO:0000259" key="6">
    <source>
        <dbReference type="Pfam" id="PF08241"/>
    </source>
</evidence>
<evidence type="ECO:0000256" key="2">
    <source>
        <dbReference type="ARBA" id="ARBA00022679"/>
    </source>
</evidence>
<evidence type="ECO:0000313" key="7">
    <source>
        <dbReference type="EMBL" id="KAK5648969.1"/>
    </source>
</evidence>
<keyword evidence="4" id="KW-0949">S-adenosyl-L-methionine</keyword>
<name>A0AAN7VQB2_9COLE</name>
<dbReference type="PANTHER" id="PTHR43464:SF19">
    <property type="entry name" value="UBIQUINONE BIOSYNTHESIS O-METHYLTRANSFERASE, MITOCHONDRIAL"/>
    <property type="match status" value="1"/>
</dbReference>
<accession>A0AAN7VQB2</accession>
<dbReference type="InterPro" id="IPR010233">
    <property type="entry name" value="UbiG_MeTrfase"/>
</dbReference>
<keyword evidence="1" id="KW-0489">Methyltransferase</keyword>
<feature type="domain" description="Methyltransferase type 11" evidence="6">
    <location>
        <begin position="76"/>
        <end position="174"/>
    </location>
</feature>
<dbReference type="GO" id="GO:0010420">
    <property type="term" value="F:polyprenyldihydroxybenzoate methyltransferase activity"/>
    <property type="evidence" value="ECO:0007669"/>
    <property type="project" value="InterPro"/>
</dbReference>
<dbReference type="GO" id="GO:0061542">
    <property type="term" value="F:3-demethylubiquinol 3-O-methyltransferase activity"/>
    <property type="evidence" value="ECO:0007669"/>
    <property type="project" value="InterPro"/>
</dbReference>
<comment type="caution">
    <text evidence="7">The sequence shown here is derived from an EMBL/GenBank/DDBJ whole genome shotgun (WGS) entry which is preliminary data.</text>
</comment>
<dbReference type="Proteomes" id="UP001329430">
    <property type="component" value="Chromosome 2"/>
</dbReference>
<evidence type="ECO:0000313" key="8">
    <source>
        <dbReference type="Proteomes" id="UP001329430"/>
    </source>
</evidence>
<sequence>MSAIPHSNSIENHNEEERDPTKQKLEERRDVDGRRILLHNLNSLRVPFIVSSLITTHKVKTTLINTTKVLEGTVILDVSCGAGILTESLAKLGGRVHGIDPSNDFISTAKRRAQLDKSLSNLEYFTSTVHDYAKKNLESYDAVIASDILECVAEKESFLEACIRCLKPEGSLIITTFSKTWMSWMQNVIIGQVILNIIPRGTRKWEKFIKPEEIQEILNKHNCRTVEIRGINLNWMKKKWSWTLNNNHIYALHAIKNR</sequence>
<dbReference type="CDD" id="cd02440">
    <property type="entry name" value="AdoMet_MTases"/>
    <property type="match status" value="1"/>
</dbReference>
<dbReference type="GO" id="GO:0032259">
    <property type="term" value="P:methylation"/>
    <property type="evidence" value="ECO:0007669"/>
    <property type="project" value="UniProtKB-KW"/>
</dbReference>
<reference evidence="7 8" key="1">
    <citation type="journal article" date="2024" name="Insects">
        <title>An Improved Chromosome-Level Genome Assembly of the Firefly Pyrocoelia pectoralis.</title>
        <authorList>
            <person name="Fu X."/>
            <person name="Meyer-Rochow V.B."/>
            <person name="Ballantyne L."/>
            <person name="Zhu X."/>
        </authorList>
    </citation>
    <scope>NUCLEOTIDE SEQUENCE [LARGE SCALE GENOMIC DNA]</scope>
    <source>
        <strain evidence="7">XCY_ONT2</strain>
    </source>
</reference>
<dbReference type="Gene3D" id="3.40.50.150">
    <property type="entry name" value="Vaccinia Virus protein VP39"/>
    <property type="match status" value="1"/>
</dbReference>
<evidence type="ECO:0000256" key="1">
    <source>
        <dbReference type="ARBA" id="ARBA00022603"/>
    </source>
</evidence>
<feature type="compositionally biased region" description="Basic and acidic residues" evidence="5">
    <location>
        <begin position="12"/>
        <end position="28"/>
    </location>
</feature>
<dbReference type="NCBIfam" id="TIGR01983">
    <property type="entry name" value="UbiG"/>
    <property type="match status" value="1"/>
</dbReference>
<dbReference type="EMBL" id="JAVRBK010000002">
    <property type="protein sequence ID" value="KAK5648969.1"/>
    <property type="molecule type" value="Genomic_DNA"/>
</dbReference>
<dbReference type="GO" id="GO:0005739">
    <property type="term" value="C:mitochondrion"/>
    <property type="evidence" value="ECO:0007669"/>
    <property type="project" value="TreeGrafter"/>
</dbReference>
<proteinExistence type="predicted"/>
<keyword evidence="3" id="KW-0831">Ubiquinone biosynthesis</keyword>
<organism evidence="7 8">
    <name type="scientific">Pyrocoelia pectoralis</name>
    <dbReference type="NCBI Taxonomy" id="417401"/>
    <lineage>
        <taxon>Eukaryota</taxon>
        <taxon>Metazoa</taxon>
        <taxon>Ecdysozoa</taxon>
        <taxon>Arthropoda</taxon>
        <taxon>Hexapoda</taxon>
        <taxon>Insecta</taxon>
        <taxon>Pterygota</taxon>
        <taxon>Neoptera</taxon>
        <taxon>Endopterygota</taxon>
        <taxon>Coleoptera</taxon>
        <taxon>Polyphaga</taxon>
        <taxon>Elateriformia</taxon>
        <taxon>Elateroidea</taxon>
        <taxon>Lampyridae</taxon>
        <taxon>Lampyrinae</taxon>
        <taxon>Pyrocoelia</taxon>
    </lineage>
</organism>
<protein>
    <recommendedName>
        <fullName evidence="6">Methyltransferase type 11 domain-containing protein</fullName>
    </recommendedName>
</protein>
<dbReference type="PANTHER" id="PTHR43464">
    <property type="entry name" value="METHYLTRANSFERASE"/>
    <property type="match status" value="1"/>
</dbReference>